<gene>
    <name evidence="10" type="ORF">BZA70DRAFT_271292</name>
</gene>
<evidence type="ECO:0000256" key="4">
    <source>
        <dbReference type="ARBA" id="ARBA00022502"/>
    </source>
</evidence>
<feature type="transmembrane region" description="Helical" evidence="9">
    <location>
        <begin position="338"/>
        <end position="358"/>
    </location>
</feature>
<organism evidence="10 11">
    <name type="scientific">Myxozyma melibiosi</name>
    <dbReference type="NCBI Taxonomy" id="54550"/>
    <lineage>
        <taxon>Eukaryota</taxon>
        <taxon>Fungi</taxon>
        <taxon>Dikarya</taxon>
        <taxon>Ascomycota</taxon>
        <taxon>Saccharomycotina</taxon>
        <taxon>Lipomycetes</taxon>
        <taxon>Lipomycetales</taxon>
        <taxon>Lipomycetaceae</taxon>
        <taxon>Myxozyma</taxon>
    </lineage>
</organism>
<keyword evidence="7 9" id="KW-1133">Transmembrane helix</keyword>
<dbReference type="InterPro" id="IPR009600">
    <property type="entry name" value="PIG-U"/>
</dbReference>
<evidence type="ECO:0000256" key="8">
    <source>
        <dbReference type="ARBA" id="ARBA00023136"/>
    </source>
</evidence>
<keyword evidence="6" id="KW-0256">Endoplasmic reticulum</keyword>
<sequence>MQEKQRILAVFFAAALLRIATSLGFPGIHAVLDQRVELTTASSSFKQLREGLYLYKMGISPFDGGVYHQAPLLLLIFDILQKYCGSIDASSIAINAVYCGLDSLAAWFLVKISQSGKFAGKQKLDGWIIASIYLLNPLVIATNLARSTSVFSNTLIFGAIYFANCSIPLSILCLAAASNLNIYAIYLLPPFIFLWCPTKSVAKCALSAATFAVSMAGFTSIGYFMSDGSLQYLRSTYGTLLFFSDLVPNIGLWWYFFMEIFDFFRPLFTYIFQLYSLIYVLPLTLRLHREPLFAVVTIMGITLISKSYPEVGDLGVYIALLSLYRHIFTNVRYTLLSALVVIHALVLAPNFYHLWIYLGSGNSNFFYAVTLVYAIGIMLILTDTLRATLRIEFDGGEEPRKAVAQI</sequence>
<evidence type="ECO:0000256" key="6">
    <source>
        <dbReference type="ARBA" id="ARBA00022824"/>
    </source>
</evidence>
<evidence type="ECO:0000256" key="5">
    <source>
        <dbReference type="ARBA" id="ARBA00022692"/>
    </source>
</evidence>
<dbReference type="Proteomes" id="UP001498771">
    <property type="component" value="Unassembled WGS sequence"/>
</dbReference>
<accession>A0ABR1FC66</accession>
<evidence type="ECO:0000256" key="1">
    <source>
        <dbReference type="ARBA" id="ARBA00004477"/>
    </source>
</evidence>
<comment type="similarity">
    <text evidence="3">Belongs to the PIGU family.</text>
</comment>
<comment type="caution">
    <text evidence="10">The sequence shown here is derived from an EMBL/GenBank/DDBJ whole genome shotgun (WGS) entry which is preliminary data.</text>
</comment>
<comment type="pathway">
    <text evidence="2">Glycolipid biosynthesis; glycosylphosphatidylinositol-anchor biosynthesis.</text>
</comment>
<reference evidence="10 11" key="1">
    <citation type="submission" date="2024-03" db="EMBL/GenBank/DDBJ databases">
        <title>Genome-scale model development and genomic sequencing of the oleaginous clade Lipomyces.</title>
        <authorList>
            <consortium name="Lawrence Berkeley National Laboratory"/>
            <person name="Czajka J.J."/>
            <person name="Han Y."/>
            <person name="Kim J."/>
            <person name="Mondo S.J."/>
            <person name="Hofstad B.A."/>
            <person name="Robles A."/>
            <person name="Haridas S."/>
            <person name="Riley R."/>
            <person name="LaButti K."/>
            <person name="Pangilinan J."/>
            <person name="Andreopoulos W."/>
            <person name="Lipzen A."/>
            <person name="Yan J."/>
            <person name="Wang M."/>
            <person name="Ng V."/>
            <person name="Grigoriev I.V."/>
            <person name="Spatafora J.W."/>
            <person name="Magnuson J.K."/>
            <person name="Baker S.E."/>
            <person name="Pomraning K.R."/>
        </authorList>
    </citation>
    <scope>NUCLEOTIDE SEQUENCE [LARGE SCALE GENOMIC DNA]</scope>
    <source>
        <strain evidence="10 11">Phaff 52-87</strain>
    </source>
</reference>
<feature type="transmembrane region" description="Helical" evidence="9">
    <location>
        <begin position="183"/>
        <end position="202"/>
    </location>
</feature>
<dbReference type="RefSeq" id="XP_064770472.1">
    <property type="nucleotide sequence ID" value="XM_064911455.1"/>
</dbReference>
<name>A0ABR1FC66_9ASCO</name>
<evidence type="ECO:0000256" key="7">
    <source>
        <dbReference type="ARBA" id="ARBA00022989"/>
    </source>
</evidence>
<dbReference type="Pfam" id="PF06728">
    <property type="entry name" value="PIG-U"/>
    <property type="match status" value="1"/>
</dbReference>
<comment type="subcellular location">
    <subcellularLocation>
        <location evidence="1">Endoplasmic reticulum membrane</location>
        <topology evidence="1">Multi-pass membrane protein</topology>
    </subcellularLocation>
</comment>
<keyword evidence="11" id="KW-1185">Reference proteome</keyword>
<dbReference type="PANTHER" id="PTHR13121">
    <property type="entry name" value="GPI TRANSAMIDASE COMPONENT PIG-U"/>
    <property type="match status" value="1"/>
</dbReference>
<feature type="transmembrane region" description="Helical" evidence="9">
    <location>
        <begin position="237"/>
        <end position="257"/>
    </location>
</feature>
<dbReference type="PANTHER" id="PTHR13121:SF0">
    <property type="entry name" value="PHOSPHATIDYLINOSITOL GLYCAN ANCHOR BIOSYNTHESIS CLASS U PROTEIN"/>
    <property type="match status" value="1"/>
</dbReference>
<feature type="transmembrane region" description="Helical" evidence="9">
    <location>
        <begin position="263"/>
        <end position="285"/>
    </location>
</feature>
<keyword evidence="4" id="KW-0337">GPI-anchor biosynthesis</keyword>
<evidence type="ECO:0000313" key="10">
    <source>
        <dbReference type="EMBL" id="KAK7207439.1"/>
    </source>
</evidence>
<feature type="transmembrane region" description="Helical" evidence="9">
    <location>
        <begin position="124"/>
        <end position="144"/>
    </location>
</feature>
<evidence type="ECO:0000313" key="11">
    <source>
        <dbReference type="Proteomes" id="UP001498771"/>
    </source>
</evidence>
<protein>
    <submittedName>
        <fullName evidence="10">GPI transamidase component PIG-U</fullName>
    </submittedName>
</protein>
<dbReference type="EMBL" id="JBBJBU010000001">
    <property type="protein sequence ID" value="KAK7207439.1"/>
    <property type="molecule type" value="Genomic_DNA"/>
</dbReference>
<dbReference type="GeneID" id="90036967"/>
<feature type="transmembrane region" description="Helical" evidence="9">
    <location>
        <begin position="156"/>
        <end position="176"/>
    </location>
</feature>
<feature type="transmembrane region" description="Helical" evidence="9">
    <location>
        <begin position="208"/>
        <end position="225"/>
    </location>
</feature>
<evidence type="ECO:0000256" key="2">
    <source>
        <dbReference type="ARBA" id="ARBA00004687"/>
    </source>
</evidence>
<proteinExistence type="inferred from homology"/>
<keyword evidence="8 9" id="KW-0472">Membrane</keyword>
<keyword evidence="5 9" id="KW-0812">Transmembrane</keyword>
<evidence type="ECO:0000256" key="3">
    <source>
        <dbReference type="ARBA" id="ARBA00010026"/>
    </source>
</evidence>
<evidence type="ECO:0000256" key="9">
    <source>
        <dbReference type="SAM" id="Phobius"/>
    </source>
</evidence>
<feature type="transmembrane region" description="Helical" evidence="9">
    <location>
        <begin position="364"/>
        <end position="381"/>
    </location>
</feature>